<organism evidence="1 2">
    <name type="scientific">Sphingomonas guangdongensis</name>
    <dbReference type="NCBI Taxonomy" id="1141890"/>
    <lineage>
        <taxon>Bacteria</taxon>
        <taxon>Pseudomonadati</taxon>
        <taxon>Pseudomonadota</taxon>
        <taxon>Alphaproteobacteria</taxon>
        <taxon>Sphingomonadales</taxon>
        <taxon>Sphingomonadaceae</taxon>
        <taxon>Sphingomonas</taxon>
    </lineage>
</organism>
<dbReference type="AlphaFoldDB" id="A0A285R682"/>
<proteinExistence type="predicted"/>
<dbReference type="OrthoDB" id="7468483at2"/>
<dbReference type="RefSeq" id="WP_097064816.1">
    <property type="nucleotide sequence ID" value="NZ_OBMI01000003.1"/>
</dbReference>
<keyword evidence="2" id="KW-1185">Reference proteome</keyword>
<reference evidence="1 2" key="1">
    <citation type="submission" date="2017-07" db="EMBL/GenBank/DDBJ databases">
        <authorList>
            <person name="Sun Z.S."/>
            <person name="Albrecht U."/>
            <person name="Echele G."/>
            <person name="Lee C.C."/>
        </authorList>
    </citation>
    <scope>NUCLEOTIDE SEQUENCE [LARGE SCALE GENOMIC DNA]</scope>
    <source>
        <strain evidence="1 2">CGMCC 1.12672</strain>
    </source>
</reference>
<dbReference type="Proteomes" id="UP000219494">
    <property type="component" value="Unassembled WGS sequence"/>
</dbReference>
<evidence type="ECO:0000313" key="1">
    <source>
        <dbReference type="EMBL" id="SOB87882.1"/>
    </source>
</evidence>
<evidence type="ECO:0000313" key="2">
    <source>
        <dbReference type="Proteomes" id="UP000219494"/>
    </source>
</evidence>
<name>A0A285R682_9SPHN</name>
<dbReference type="InterPro" id="IPR054248">
    <property type="entry name" value="DUF6975"/>
</dbReference>
<gene>
    <name evidence="1" type="ORF">SAMN06297144_3020</name>
</gene>
<dbReference type="Pfam" id="PF22391">
    <property type="entry name" value="DUF6975"/>
    <property type="match status" value="1"/>
</dbReference>
<sequence>MAFGTVQDARYGEAWDALTTLVADEGTARQPHAAALIAPGAAGRDLADAVHCLCMLHGRHPGIVEFAADRAAHPVAAAWMAEAVAAFAAERARLVRVVAHAGPLPSTPGQAETEAAIAAQRHALDMIAASDRSGCPLGATMALMLDWPSIRRVLDAVAERLGLEVEPPRLPVIGDAATVVSTLAATPAFERAMLFGAQQTLAQHRALWHLLEARSDARTHA</sequence>
<protein>
    <submittedName>
        <fullName evidence="1">Uncharacterized protein</fullName>
    </submittedName>
</protein>
<dbReference type="EMBL" id="OBMI01000003">
    <property type="protein sequence ID" value="SOB87882.1"/>
    <property type="molecule type" value="Genomic_DNA"/>
</dbReference>
<accession>A0A285R682</accession>